<protein>
    <submittedName>
        <fullName evidence="9">Uncharacterized protein</fullName>
    </submittedName>
</protein>
<feature type="transmembrane region" description="Helical" evidence="8">
    <location>
        <begin position="176"/>
        <end position="198"/>
    </location>
</feature>
<dbReference type="GO" id="GO:0005783">
    <property type="term" value="C:endoplasmic reticulum"/>
    <property type="evidence" value="ECO:0007669"/>
    <property type="project" value="UniProtKB-ARBA"/>
</dbReference>
<evidence type="ECO:0000256" key="6">
    <source>
        <dbReference type="ARBA" id="ARBA00023136"/>
    </source>
</evidence>
<comment type="function">
    <text evidence="1">May be involved in both secretory and endocytic intracellular trafficking in the endosomal/prevacuolar compartments.</text>
</comment>
<feature type="compositionally biased region" description="Pro residues" evidence="7">
    <location>
        <begin position="91"/>
        <end position="103"/>
    </location>
</feature>
<keyword evidence="10" id="KW-1185">Reference proteome</keyword>
<dbReference type="PANTHER" id="PTHR19317">
    <property type="entry name" value="PRENYLATED RAB ACCEPTOR 1-RELATED"/>
    <property type="match status" value="1"/>
</dbReference>
<comment type="subcellular location">
    <subcellularLocation>
        <location evidence="2">Endomembrane system</location>
        <topology evidence="2">Multi-pass membrane protein</topology>
    </subcellularLocation>
</comment>
<dbReference type="InterPro" id="IPR004895">
    <property type="entry name" value="Prenylated_rab_accept_PRA1"/>
</dbReference>
<dbReference type="GO" id="GO:0016192">
    <property type="term" value="P:vesicle-mediated transport"/>
    <property type="evidence" value="ECO:0007669"/>
    <property type="project" value="TreeGrafter"/>
</dbReference>
<organism evidence="9 10">
    <name type="scientific">Brassica carinata</name>
    <name type="common">Ethiopian mustard</name>
    <name type="synonym">Abyssinian cabbage</name>
    <dbReference type="NCBI Taxonomy" id="52824"/>
    <lineage>
        <taxon>Eukaryota</taxon>
        <taxon>Viridiplantae</taxon>
        <taxon>Streptophyta</taxon>
        <taxon>Embryophyta</taxon>
        <taxon>Tracheophyta</taxon>
        <taxon>Spermatophyta</taxon>
        <taxon>Magnoliopsida</taxon>
        <taxon>eudicotyledons</taxon>
        <taxon>Gunneridae</taxon>
        <taxon>Pentapetalae</taxon>
        <taxon>rosids</taxon>
        <taxon>malvids</taxon>
        <taxon>Brassicales</taxon>
        <taxon>Brassicaceae</taxon>
        <taxon>Brassiceae</taxon>
        <taxon>Brassica</taxon>
    </lineage>
</organism>
<name>A0A8X7WPB1_BRACI</name>
<evidence type="ECO:0000256" key="3">
    <source>
        <dbReference type="ARBA" id="ARBA00006483"/>
    </source>
</evidence>
<feature type="compositionally biased region" description="Low complexity" evidence="7">
    <location>
        <begin position="81"/>
        <end position="90"/>
    </location>
</feature>
<feature type="region of interest" description="Disordered" evidence="7">
    <location>
        <begin position="1"/>
        <end position="65"/>
    </location>
</feature>
<proteinExistence type="inferred from homology"/>
<evidence type="ECO:0000256" key="2">
    <source>
        <dbReference type="ARBA" id="ARBA00004127"/>
    </source>
</evidence>
<evidence type="ECO:0000313" key="9">
    <source>
        <dbReference type="EMBL" id="KAG2332520.1"/>
    </source>
</evidence>
<evidence type="ECO:0000313" key="10">
    <source>
        <dbReference type="Proteomes" id="UP000886595"/>
    </source>
</evidence>
<sequence length="278" mass="30990">MEEAVGELTLQMLKTRSRSGATKPQSEKGQRRRLSSSVNNTAKFKSRRETTTTTPRTTPDGCKRSASDICQTLQQQWLPRHLPPSHLHPQTVPPPPHHPPSNPNNPNRNPAFRAFINRISETVANGLSQRRPWAELDRSALSKPESISEAAVRIRKNYSYSRSPTRRRDGDRRFSLVTHPLLAFLLCLLASWLFLYLFRPSDQPVVILSYLLRSRDARVLDLVQHLRGFPHGCWICSRFGCDGSGGSFLDEQEPAATGFLSFLGGAASSAAPVIAARG</sequence>
<feature type="compositionally biased region" description="Polar residues" evidence="7">
    <location>
        <begin position="12"/>
        <end position="24"/>
    </location>
</feature>
<dbReference type="EMBL" id="JAAMPC010000001">
    <property type="protein sequence ID" value="KAG2332520.1"/>
    <property type="molecule type" value="Genomic_DNA"/>
</dbReference>
<keyword evidence="4 8" id="KW-0812">Transmembrane</keyword>
<accession>A0A8X7WPB1</accession>
<dbReference type="OrthoDB" id="63113at2759"/>
<comment type="caution">
    <text evidence="9">The sequence shown here is derived from an EMBL/GenBank/DDBJ whole genome shotgun (WGS) entry which is preliminary data.</text>
</comment>
<dbReference type="PANTHER" id="PTHR19317:SF34">
    <property type="entry name" value="PRA1 FAMILY PROTEIN-RELATED"/>
    <property type="match status" value="1"/>
</dbReference>
<evidence type="ECO:0000256" key="5">
    <source>
        <dbReference type="ARBA" id="ARBA00022989"/>
    </source>
</evidence>
<evidence type="ECO:0000256" key="1">
    <source>
        <dbReference type="ARBA" id="ARBA00002501"/>
    </source>
</evidence>
<dbReference type="Proteomes" id="UP000886595">
    <property type="component" value="Unassembled WGS sequence"/>
</dbReference>
<comment type="similarity">
    <text evidence="3">Belongs to the PRA1 family.</text>
</comment>
<evidence type="ECO:0000256" key="8">
    <source>
        <dbReference type="SAM" id="Phobius"/>
    </source>
</evidence>
<reference evidence="9 10" key="1">
    <citation type="submission" date="2020-02" db="EMBL/GenBank/DDBJ databases">
        <authorList>
            <person name="Ma Q."/>
            <person name="Huang Y."/>
            <person name="Song X."/>
            <person name="Pei D."/>
        </authorList>
    </citation>
    <scope>NUCLEOTIDE SEQUENCE [LARGE SCALE GENOMIC DNA]</scope>
    <source>
        <strain evidence="9">Sxm20200214</strain>
        <tissue evidence="9">Leaf</tissue>
    </source>
</reference>
<feature type="region of interest" description="Disordered" evidence="7">
    <location>
        <begin position="81"/>
        <end position="111"/>
    </location>
</feature>
<evidence type="ECO:0000256" key="4">
    <source>
        <dbReference type="ARBA" id="ARBA00022692"/>
    </source>
</evidence>
<keyword evidence="5 8" id="KW-1133">Transmembrane helix</keyword>
<dbReference type="GO" id="GO:0005794">
    <property type="term" value="C:Golgi apparatus"/>
    <property type="evidence" value="ECO:0007669"/>
    <property type="project" value="TreeGrafter"/>
</dbReference>
<keyword evidence="6 8" id="KW-0472">Membrane</keyword>
<gene>
    <name evidence="9" type="ORF">Bca52824_003700</name>
</gene>
<evidence type="ECO:0000256" key="7">
    <source>
        <dbReference type="SAM" id="MobiDB-lite"/>
    </source>
</evidence>
<dbReference type="AlphaFoldDB" id="A0A8X7WPB1"/>